<dbReference type="AlphaFoldDB" id="A0A2A4YPC8"/>
<dbReference type="PROSITE" id="PS00330">
    <property type="entry name" value="HEMOLYSIN_CALCIUM"/>
    <property type="match status" value="2"/>
</dbReference>
<sequence length="615" mass="59916">MKTDIEATDGGAGDDAISGVINSTAASSTYQAGDVVNGSDGKDTLNVTVVNNTLSGNVLAEVKNVETISIHNLAGAAFTFDAANVTGAETLVNDRSNSDLTFDNVQNITAISLNDADGNTDVQFTDTVVAGTADELVVMTKDSGSSATDADLDVGNQTAIGTDAFEAVKISAEGSNFLDIAGLGSAVKTITIDGAGKLDLAAIDTTVLTKIDASGNTGGVTLDLADAAVLEVIGGTGDDTFVMTGTYSSADTITGGDGTDTLSIEVAQAAPAAVQTKVTGIEALTISDAANNTAVDTAKFGVTKKLTFDAVSPGTGGALTIAGLVSGSTIVTGKLVDDFGGTTAVDVNLSDAAGAGDSITIDIDNTAGAGNFDIDLDGVEVISIDASGSDKANAVDIDSAQVTTYTVNAGGGDLTLTTTTGGTAVTSVDASSTTGAGALIVTLSGAAIAGATVTGTKNDDTVNGSNQDDIIIGGAGIDTIDGSAGADTITGGAGVDALTGGAGADKFIFATADLDTTAGAVTDVIADFLTGGADKIDTTGAAGSATNYVEAGAAAANIAALLTAADAALTGAVTYYVGEVGANAFLVTDFDGNGYTDVIQLTGNSLATIAFGDIA</sequence>
<dbReference type="EMBL" id="NVUS01000040">
    <property type="protein sequence ID" value="PCI96683.1"/>
    <property type="molecule type" value="Genomic_DNA"/>
</dbReference>
<dbReference type="SUPFAM" id="SSF51120">
    <property type="entry name" value="beta-Roll"/>
    <property type="match status" value="1"/>
</dbReference>
<dbReference type="Pfam" id="PF00353">
    <property type="entry name" value="HemolysinCabind"/>
    <property type="match status" value="2"/>
</dbReference>
<protein>
    <recommendedName>
        <fullName evidence="2">Peptidase M10 serralysin C-terminal domain-containing protein</fullName>
    </recommendedName>
</protein>
<dbReference type="InterPro" id="IPR001343">
    <property type="entry name" value="Hemolysn_Ca-bd"/>
</dbReference>
<accession>A0A2A4YPC8</accession>
<evidence type="ECO:0008006" key="2">
    <source>
        <dbReference type="Google" id="ProtNLM"/>
    </source>
</evidence>
<reference key="1">
    <citation type="submission" date="2017-08" db="EMBL/GenBank/DDBJ databases">
        <title>A dynamic microbial community with high functional redundancy inhabits the cold, oxic subseafloor aquifer.</title>
        <authorList>
            <person name="Tully B.J."/>
            <person name="Wheat C.G."/>
            <person name="Glazer B.T."/>
            <person name="Huber J.A."/>
        </authorList>
    </citation>
    <scope>NUCLEOTIDE SEQUENCE [LARGE SCALE GENOMIC DNA]</scope>
</reference>
<dbReference type="GO" id="GO:0005509">
    <property type="term" value="F:calcium ion binding"/>
    <property type="evidence" value="ECO:0007669"/>
    <property type="project" value="InterPro"/>
</dbReference>
<proteinExistence type="predicted"/>
<organism evidence="1">
    <name type="scientific">OCS116 cluster bacterium</name>
    <dbReference type="NCBI Taxonomy" id="2030921"/>
    <lineage>
        <taxon>Bacteria</taxon>
        <taxon>Pseudomonadati</taxon>
        <taxon>Pseudomonadota</taxon>
        <taxon>Alphaproteobacteria</taxon>
        <taxon>OCS116 cluster</taxon>
    </lineage>
</organism>
<comment type="caution">
    <text evidence="1">The sequence shown here is derived from an EMBL/GenBank/DDBJ whole genome shotgun (WGS) entry which is preliminary data.</text>
</comment>
<name>A0A2A4YPC8_9PROT</name>
<dbReference type="PRINTS" id="PR00313">
    <property type="entry name" value="CABNDNGRPT"/>
</dbReference>
<evidence type="ECO:0000313" key="1">
    <source>
        <dbReference type="EMBL" id="PCI96683.1"/>
    </source>
</evidence>
<dbReference type="Gene3D" id="2.150.10.10">
    <property type="entry name" value="Serralysin-like metalloprotease, C-terminal"/>
    <property type="match status" value="1"/>
</dbReference>
<gene>
    <name evidence="1" type="ORF">COB13_17255</name>
</gene>
<reference evidence="1" key="2">
    <citation type="journal article" date="2018" name="ISME J.">
        <title>A dynamic microbial community with high functional redundancy inhabits the cold, oxic subseafloor aquifer.</title>
        <authorList>
            <person name="Tully B.J."/>
            <person name="Wheat C.G."/>
            <person name="Glazer B.T."/>
            <person name="Huber J.A."/>
        </authorList>
    </citation>
    <scope>NUCLEOTIDE SEQUENCE</scope>
    <source>
        <strain evidence="1">NORP83</strain>
    </source>
</reference>
<dbReference type="InterPro" id="IPR011049">
    <property type="entry name" value="Serralysin-like_metalloprot_C"/>
</dbReference>
<dbReference type="InterPro" id="IPR018511">
    <property type="entry name" value="Hemolysin-typ_Ca-bd_CS"/>
</dbReference>